<dbReference type="Proteomes" id="UP001500067">
    <property type="component" value="Unassembled WGS sequence"/>
</dbReference>
<dbReference type="InterPro" id="IPR037682">
    <property type="entry name" value="TonB_C"/>
</dbReference>
<protein>
    <submittedName>
        <fullName evidence="13">Energy transducer TonB</fullName>
    </submittedName>
</protein>
<evidence type="ECO:0000256" key="11">
    <source>
        <dbReference type="SAM" id="Phobius"/>
    </source>
</evidence>
<organism evidence="13 14">
    <name type="scientific">Nemorincola caseinilytica</name>
    <dbReference type="NCBI Taxonomy" id="2054315"/>
    <lineage>
        <taxon>Bacteria</taxon>
        <taxon>Pseudomonadati</taxon>
        <taxon>Bacteroidota</taxon>
        <taxon>Chitinophagia</taxon>
        <taxon>Chitinophagales</taxon>
        <taxon>Chitinophagaceae</taxon>
        <taxon>Nemorincola</taxon>
    </lineage>
</organism>
<dbReference type="SUPFAM" id="SSF74653">
    <property type="entry name" value="TolA/TonB C-terminal domain"/>
    <property type="match status" value="1"/>
</dbReference>
<feature type="region of interest" description="Disordered" evidence="10">
    <location>
        <begin position="124"/>
        <end position="167"/>
    </location>
</feature>
<reference evidence="14" key="1">
    <citation type="journal article" date="2019" name="Int. J. Syst. Evol. Microbiol.">
        <title>The Global Catalogue of Microorganisms (GCM) 10K type strain sequencing project: providing services to taxonomists for standard genome sequencing and annotation.</title>
        <authorList>
            <consortium name="The Broad Institute Genomics Platform"/>
            <consortium name="The Broad Institute Genome Sequencing Center for Infectious Disease"/>
            <person name="Wu L."/>
            <person name="Ma J."/>
        </authorList>
    </citation>
    <scope>NUCLEOTIDE SEQUENCE [LARGE SCALE GENOMIC DNA]</scope>
    <source>
        <strain evidence="14">JCM 32105</strain>
    </source>
</reference>
<proteinExistence type="inferred from homology"/>
<keyword evidence="7" id="KW-0653">Protein transport</keyword>
<keyword evidence="6 11" id="KW-0812">Transmembrane</keyword>
<dbReference type="RefSeq" id="WP_345078031.1">
    <property type="nucleotide sequence ID" value="NZ_BAABFA010000005.1"/>
</dbReference>
<evidence type="ECO:0000256" key="5">
    <source>
        <dbReference type="ARBA" id="ARBA00022519"/>
    </source>
</evidence>
<evidence type="ECO:0000256" key="8">
    <source>
        <dbReference type="ARBA" id="ARBA00022989"/>
    </source>
</evidence>
<evidence type="ECO:0000256" key="3">
    <source>
        <dbReference type="ARBA" id="ARBA00022448"/>
    </source>
</evidence>
<evidence type="ECO:0000259" key="12">
    <source>
        <dbReference type="PROSITE" id="PS52015"/>
    </source>
</evidence>
<feature type="domain" description="TonB C-terminal" evidence="12">
    <location>
        <begin position="177"/>
        <end position="267"/>
    </location>
</feature>
<dbReference type="PANTHER" id="PTHR33446">
    <property type="entry name" value="PROTEIN TONB-RELATED"/>
    <property type="match status" value="1"/>
</dbReference>
<dbReference type="Pfam" id="PF03544">
    <property type="entry name" value="TonB_C"/>
    <property type="match status" value="1"/>
</dbReference>
<dbReference type="InterPro" id="IPR051045">
    <property type="entry name" value="TonB-dependent_transducer"/>
</dbReference>
<gene>
    <name evidence="13" type="ORF">GCM10023093_04970</name>
</gene>
<dbReference type="NCBIfam" id="TIGR01352">
    <property type="entry name" value="tonB_Cterm"/>
    <property type="match status" value="1"/>
</dbReference>
<sequence length="267" mass="28985">MEINALKNADYLDIIFDNRNKSYGGYQLRKSYGQRVGKAVAILYGALAAIILYGLLHKQDVQATTERILDGTILTDVYVAPPPVVVPPPPPPPRAVMPHARPTRLLTDPVVTDEPIPDDRHMAHASDLTHANVGRGNVIGEEGDITPDIRPGGSNTITPPADTRPDKPLTYVEQMPAFSGDLQAYLAAHINYPHAAREFGIGGRVIVSFVVNEDGKITDAHVVRGIGGGCDEEALRVVNSMPPWKPGRQNGRAVKVIFNLPVVFELQ</sequence>
<dbReference type="InterPro" id="IPR003538">
    <property type="entry name" value="TonB"/>
</dbReference>
<evidence type="ECO:0000256" key="2">
    <source>
        <dbReference type="ARBA" id="ARBA00006555"/>
    </source>
</evidence>
<comment type="caution">
    <text evidence="13">The sequence shown here is derived from an EMBL/GenBank/DDBJ whole genome shotgun (WGS) entry which is preliminary data.</text>
</comment>
<keyword evidence="9 11" id="KW-0472">Membrane</keyword>
<evidence type="ECO:0000256" key="4">
    <source>
        <dbReference type="ARBA" id="ARBA00022475"/>
    </source>
</evidence>
<keyword evidence="8 11" id="KW-1133">Transmembrane helix</keyword>
<dbReference type="PRINTS" id="PR01374">
    <property type="entry name" value="TONBPROTEIN"/>
</dbReference>
<name>A0ABP8N810_9BACT</name>
<evidence type="ECO:0000256" key="7">
    <source>
        <dbReference type="ARBA" id="ARBA00022927"/>
    </source>
</evidence>
<keyword evidence="4" id="KW-1003">Cell membrane</keyword>
<dbReference type="Gene3D" id="3.30.1150.10">
    <property type="match status" value="1"/>
</dbReference>
<dbReference type="EMBL" id="BAABFA010000005">
    <property type="protein sequence ID" value="GAA4461039.1"/>
    <property type="molecule type" value="Genomic_DNA"/>
</dbReference>
<evidence type="ECO:0000256" key="6">
    <source>
        <dbReference type="ARBA" id="ARBA00022692"/>
    </source>
</evidence>
<accession>A0ABP8N810</accession>
<evidence type="ECO:0000256" key="1">
    <source>
        <dbReference type="ARBA" id="ARBA00004383"/>
    </source>
</evidence>
<comment type="subcellular location">
    <subcellularLocation>
        <location evidence="1">Cell inner membrane</location>
        <topology evidence="1">Single-pass membrane protein</topology>
        <orientation evidence="1">Periplasmic side</orientation>
    </subcellularLocation>
</comment>
<dbReference type="InterPro" id="IPR006260">
    <property type="entry name" value="TonB/TolA_C"/>
</dbReference>
<feature type="transmembrane region" description="Helical" evidence="11">
    <location>
        <begin position="36"/>
        <end position="56"/>
    </location>
</feature>
<keyword evidence="3" id="KW-0813">Transport</keyword>
<keyword evidence="14" id="KW-1185">Reference proteome</keyword>
<dbReference type="PANTHER" id="PTHR33446:SF2">
    <property type="entry name" value="PROTEIN TONB"/>
    <property type="match status" value="1"/>
</dbReference>
<evidence type="ECO:0000313" key="14">
    <source>
        <dbReference type="Proteomes" id="UP001500067"/>
    </source>
</evidence>
<evidence type="ECO:0000313" key="13">
    <source>
        <dbReference type="EMBL" id="GAA4461039.1"/>
    </source>
</evidence>
<evidence type="ECO:0000256" key="10">
    <source>
        <dbReference type="SAM" id="MobiDB-lite"/>
    </source>
</evidence>
<evidence type="ECO:0000256" key="9">
    <source>
        <dbReference type="ARBA" id="ARBA00023136"/>
    </source>
</evidence>
<comment type="similarity">
    <text evidence="2">Belongs to the TonB family.</text>
</comment>
<keyword evidence="5" id="KW-0997">Cell inner membrane</keyword>
<dbReference type="PROSITE" id="PS52015">
    <property type="entry name" value="TONB_CTD"/>
    <property type="match status" value="1"/>
</dbReference>